<proteinExistence type="predicted"/>
<dbReference type="Pfam" id="PF06170">
    <property type="entry name" value="DUF983"/>
    <property type="match status" value="1"/>
</dbReference>
<feature type="transmembrane region" description="Helical" evidence="1">
    <location>
        <begin position="54"/>
        <end position="74"/>
    </location>
</feature>
<organism evidence="2 3">
    <name type="scientific">Vineibacter terrae</name>
    <dbReference type="NCBI Taxonomy" id="2586908"/>
    <lineage>
        <taxon>Bacteria</taxon>
        <taxon>Pseudomonadati</taxon>
        <taxon>Pseudomonadota</taxon>
        <taxon>Alphaproteobacteria</taxon>
        <taxon>Hyphomicrobiales</taxon>
        <taxon>Vineibacter</taxon>
    </lineage>
</organism>
<dbReference type="EMBL" id="VDUZ01000042">
    <property type="protein sequence ID" value="TXL71524.1"/>
    <property type="molecule type" value="Genomic_DNA"/>
</dbReference>
<dbReference type="Proteomes" id="UP000321638">
    <property type="component" value="Unassembled WGS sequence"/>
</dbReference>
<keyword evidence="1" id="KW-1133">Transmembrane helix</keyword>
<accession>A0A5C8PDW3</accession>
<feature type="transmembrane region" description="Helical" evidence="1">
    <location>
        <begin position="80"/>
        <end position="102"/>
    </location>
</feature>
<name>A0A5C8PDW3_9HYPH</name>
<keyword evidence="1" id="KW-0472">Membrane</keyword>
<evidence type="ECO:0000313" key="3">
    <source>
        <dbReference type="Proteomes" id="UP000321638"/>
    </source>
</evidence>
<keyword evidence="3" id="KW-1185">Reference proteome</keyword>
<evidence type="ECO:0000256" key="1">
    <source>
        <dbReference type="SAM" id="Phobius"/>
    </source>
</evidence>
<comment type="caution">
    <text evidence="2">The sequence shown here is derived from an EMBL/GenBank/DDBJ whole genome shotgun (WGS) entry which is preliminary data.</text>
</comment>
<dbReference type="RefSeq" id="WP_147850594.1">
    <property type="nucleotide sequence ID" value="NZ_VDUZ01000042.1"/>
</dbReference>
<dbReference type="AlphaFoldDB" id="A0A5C8PDW3"/>
<gene>
    <name evidence="2" type="ORF">FHP25_29535</name>
</gene>
<protein>
    <submittedName>
        <fullName evidence="2">DUF983 domain-containing protein</fullName>
    </submittedName>
</protein>
<dbReference type="OrthoDB" id="9799456at2"/>
<dbReference type="InterPro" id="IPR009325">
    <property type="entry name" value="DUF983"/>
</dbReference>
<keyword evidence="1" id="KW-0812">Transmembrane</keyword>
<evidence type="ECO:0000313" key="2">
    <source>
        <dbReference type="EMBL" id="TXL71524.1"/>
    </source>
</evidence>
<sequence length="123" mass="13304">MTDWPPQSSFTIGLAGKCPRCGKGDLFRAFLTVRDGCAVCGLDLRGHDAGDGPAVFVILGLGALIVPLVLWVEFSYEPPLWLHAVIWIPVILVATLVPLRIIKGVLVAQQYKHRSTTGDPDPT</sequence>
<reference evidence="2 3" key="1">
    <citation type="submission" date="2019-06" db="EMBL/GenBank/DDBJ databases">
        <title>New taxonomy in bacterial strain CC-CFT640, isolated from vineyard.</title>
        <authorList>
            <person name="Lin S.-Y."/>
            <person name="Tsai C.-F."/>
            <person name="Young C.-C."/>
        </authorList>
    </citation>
    <scope>NUCLEOTIDE SEQUENCE [LARGE SCALE GENOMIC DNA]</scope>
    <source>
        <strain evidence="2 3">CC-CFT640</strain>
    </source>
</reference>